<gene>
    <name evidence="21" type="ORF">OCTVUL_1B008587</name>
</gene>
<evidence type="ECO:0000256" key="4">
    <source>
        <dbReference type="ARBA" id="ARBA00022553"/>
    </source>
</evidence>
<dbReference type="GO" id="GO:0016787">
    <property type="term" value="F:hydrolase activity"/>
    <property type="evidence" value="ECO:0007669"/>
    <property type="project" value="UniProtKB-KW"/>
</dbReference>
<dbReference type="AlphaFoldDB" id="A0AA36BJW0"/>
<feature type="compositionally biased region" description="Polar residues" evidence="18">
    <location>
        <begin position="312"/>
        <end position="321"/>
    </location>
</feature>
<keyword evidence="13" id="KW-0804">Transcription</keyword>
<evidence type="ECO:0000256" key="15">
    <source>
        <dbReference type="ARBA" id="ARBA00023306"/>
    </source>
</evidence>
<keyword evidence="22" id="KW-1185">Reference proteome</keyword>
<evidence type="ECO:0000256" key="5">
    <source>
        <dbReference type="ARBA" id="ARBA00022618"/>
    </source>
</evidence>
<dbReference type="InterPro" id="IPR027417">
    <property type="entry name" value="P-loop_NTPase"/>
</dbReference>
<feature type="region of interest" description="Disordered" evidence="18">
    <location>
        <begin position="255"/>
        <end position="323"/>
    </location>
</feature>
<dbReference type="GO" id="GO:0005524">
    <property type="term" value="F:ATP binding"/>
    <property type="evidence" value="ECO:0007669"/>
    <property type="project" value="UniProtKB-KW"/>
</dbReference>
<feature type="region of interest" description="Disordered" evidence="18">
    <location>
        <begin position="62"/>
        <end position="167"/>
    </location>
</feature>
<proteinExistence type="inferred from homology"/>
<feature type="compositionally biased region" description="Basic and acidic residues" evidence="18">
    <location>
        <begin position="158"/>
        <end position="167"/>
    </location>
</feature>
<dbReference type="Gene3D" id="3.40.50.10810">
    <property type="entry name" value="Tandem AAA-ATPase domain"/>
    <property type="match status" value="1"/>
</dbReference>
<evidence type="ECO:0000256" key="16">
    <source>
        <dbReference type="ARBA" id="ARBA00053349"/>
    </source>
</evidence>
<dbReference type="GO" id="GO:0044027">
    <property type="term" value="P:negative regulation of gene expression via chromosomal CpG island methylation"/>
    <property type="evidence" value="ECO:0007669"/>
    <property type="project" value="TreeGrafter"/>
</dbReference>
<dbReference type="GO" id="GO:0051301">
    <property type="term" value="P:cell division"/>
    <property type="evidence" value="ECO:0007669"/>
    <property type="project" value="UniProtKB-KW"/>
</dbReference>
<dbReference type="GO" id="GO:0005721">
    <property type="term" value="C:pericentric heterochromatin"/>
    <property type="evidence" value="ECO:0007669"/>
    <property type="project" value="TreeGrafter"/>
</dbReference>
<keyword evidence="14" id="KW-0539">Nucleus</keyword>
<keyword evidence="15" id="KW-0131">Cell cycle</keyword>
<dbReference type="Pfam" id="PF00271">
    <property type="entry name" value="Helicase_C"/>
    <property type="match status" value="1"/>
</dbReference>
<keyword evidence="12" id="KW-0175">Coiled coil</keyword>
<feature type="compositionally biased region" description="Basic and acidic residues" evidence="18">
    <location>
        <begin position="671"/>
        <end position="680"/>
    </location>
</feature>
<dbReference type="PANTHER" id="PTHR47161:SF1">
    <property type="entry name" value="LYMPHOID-SPECIFIC HELICASE"/>
    <property type="match status" value="1"/>
</dbReference>
<evidence type="ECO:0000256" key="9">
    <source>
        <dbReference type="ARBA" id="ARBA00022806"/>
    </source>
</evidence>
<dbReference type="FunFam" id="3.40.50.10810:FF:000015">
    <property type="entry name" value="lymphoid-specific helicase isoform X1"/>
    <property type="match status" value="1"/>
</dbReference>
<evidence type="ECO:0000256" key="17">
    <source>
        <dbReference type="ARBA" id="ARBA00081399"/>
    </source>
</evidence>
<keyword evidence="5" id="KW-0132">Cell division</keyword>
<evidence type="ECO:0000256" key="6">
    <source>
        <dbReference type="ARBA" id="ARBA00022741"/>
    </source>
</evidence>
<evidence type="ECO:0000256" key="12">
    <source>
        <dbReference type="ARBA" id="ARBA00023054"/>
    </source>
</evidence>
<evidence type="ECO:0000256" key="13">
    <source>
        <dbReference type="ARBA" id="ARBA00023163"/>
    </source>
</evidence>
<evidence type="ECO:0000259" key="20">
    <source>
        <dbReference type="PROSITE" id="PS51194"/>
    </source>
</evidence>
<feature type="domain" description="Helicase ATP-binding" evidence="19">
    <location>
        <begin position="385"/>
        <end position="556"/>
    </location>
</feature>
<keyword evidence="10" id="KW-0067">ATP-binding</keyword>
<dbReference type="InterPro" id="IPR001650">
    <property type="entry name" value="Helicase_C-like"/>
</dbReference>
<sequence>MLLYYGKMEAAEIQEQKIKLFAFPFSTEIMPNISPPVSMMQTSPAASTEEEDVGKGTNIPAEAVTEVKIRLEEEDDDDRGGGGHVSMEKKSVSPSKPLNVAVEPSEDAHMSLKLNGTTDCDNDNTSNSIEDKISPKKEIECPLTDGSDMASENNPQEKTVKETETKETNTSVMITADMMKEEQLLQQDSIEAEQKLKEEQEECWSQMNEMARKVRYQRLQILLDKSNAYTQYLLGRIKKQEKEEEHRRKMVAKLIQKRHREKAQRVNGPNAKEPEEESEVNESDTNSTSAKKRLAGSPDQNKDAKKPKLSETAESCSNDATIDQVIKTEDETTDDISKMDMLLNEEDIALAERTFNGQLLPLNQPKLLVGGVLRPYQMDGYNWLKMLYENGVNGILADEMGLGKTIQCIALVCHLVSMGVTGPYLVCAPLSTLPNWVSEFKQFAPQIPVVLYHGDRATRSALRQKLLTEKKLDENTYILPVVVTSYQIIMNDRKLLSHINWKYLIIDEGQRIKNTHCRLISELRLYNTTHRLLLTGTPLQNSLSELWSLLNFLLPELFDDLRSFESWFDIERIGQENADEEIVASEEKDHILSMLHQILTPFMLRRLKSDVELVIPPKKEVLVFCPLSKLQQTFYKATLDNTIEDLLYKKEKDKEVKVNKKGRPVRQSNGKKTEERDDKSTSLSESRINLKMNNIMMILRKICNHPYLIEHPLDSKTGELALDEGLVKNSGKIAMLDCMLPVLKKNDHKVLIFSQFVQVLNILEDYCYLRDFEYCRLDGSMNFEERQEQMDCFNNDKEVFLFLLSTRAGGLGVNLVSADTVIIFDSDWNPQCDIQAQDRCHRIGQVKPVVVYRLVSRNTIDQRIVERATAKRKLEKMIIHQGKFKSGIKNFSTSLSAISPQELKELLQSSEHEEIYEGKNSSSVISKADLQKLLDRSDFLDKQKKTGHKKPNETCKEVAGVFKVIETEENSSKLSNIIDLKNKVLDTEVC</sequence>
<dbReference type="GO" id="GO:0006346">
    <property type="term" value="P:DNA methylation-dependent constitutive heterochromatin formation"/>
    <property type="evidence" value="ECO:0007669"/>
    <property type="project" value="TreeGrafter"/>
</dbReference>
<evidence type="ECO:0000256" key="2">
    <source>
        <dbReference type="ARBA" id="ARBA00007025"/>
    </source>
</evidence>
<dbReference type="SMART" id="SM00487">
    <property type="entry name" value="DEXDc"/>
    <property type="match status" value="1"/>
</dbReference>
<evidence type="ECO:0000256" key="8">
    <source>
        <dbReference type="ARBA" id="ARBA00022801"/>
    </source>
</evidence>
<evidence type="ECO:0000256" key="1">
    <source>
        <dbReference type="ARBA" id="ARBA00004123"/>
    </source>
</evidence>
<dbReference type="EMBL" id="OX597830">
    <property type="protein sequence ID" value="CAI9735102.1"/>
    <property type="molecule type" value="Genomic_DNA"/>
</dbReference>
<dbReference type="GO" id="GO:0031508">
    <property type="term" value="P:pericentric heterochromatin formation"/>
    <property type="evidence" value="ECO:0007669"/>
    <property type="project" value="TreeGrafter"/>
</dbReference>
<evidence type="ECO:0000256" key="7">
    <source>
        <dbReference type="ARBA" id="ARBA00022776"/>
    </source>
</evidence>
<evidence type="ECO:0000313" key="21">
    <source>
        <dbReference type="EMBL" id="CAI9735102.1"/>
    </source>
</evidence>
<evidence type="ECO:0000256" key="3">
    <source>
        <dbReference type="ARBA" id="ARBA00022473"/>
    </source>
</evidence>
<feature type="region of interest" description="Disordered" evidence="18">
    <location>
        <begin position="658"/>
        <end position="683"/>
    </location>
</feature>
<dbReference type="PANTHER" id="PTHR47161">
    <property type="entry name" value="LYMPHOID-SPECIFIC HELICASE"/>
    <property type="match status" value="1"/>
</dbReference>
<dbReference type="CDD" id="cd18793">
    <property type="entry name" value="SF2_C_SNF"/>
    <property type="match status" value="1"/>
</dbReference>
<reference evidence="21" key="1">
    <citation type="submission" date="2023-08" db="EMBL/GenBank/DDBJ databases">
        <authorList>
            <person name="Alioto T."/>
            <person name="Alioto T."/>
            <person name="Gomez Garrido J."/>
        </authorList>
    </citation>
    <scope>NUCLEOTIDE SEQUENCE</scope>
</reference>
<dbReference type="PROSITE" id="PS51192">
    <property type="entry name" value="HELICASE_ATP_BIND_1"/>
    <property type="match status" value="1"/>
</dbReference>
<dbReference type="InterPro" id="IPR000330">
    <property type="entry name" value="SNF2_N"/>
</dbReference>
<dbReference type="InterPro" id="IPR014001">
    <property type="entry name" value="Helicase_ATP-bd"/>
</dbReference>
<dbReference type="Gene3D" id="3.40.50.300">
    <property type="entry name" value="P-loop containing nucleotide triphosphate hydrolases"/>
    <property type="match status" value="1"/>
</dbReference>
<dbReference type="InterPro" id="IPR049730">
    <property type="entry name" value="SNF2/RAD54-like_C"/>
</dbReference>
<evidence type="ECO:0000256" key="14">
    <source>
        <dbReference type="ARBA" id="ARBA00023242"/>
    </source>
</evidence>
<dbReference type="FunFam" id="3.40.50.300:FF:000577">
    <property type="entry name" value="lymphoid-specific helicase isoform X1"/>
    <property type="match status" value="1"/>
</dbReference>
<dbReference type="GO" id="GO:0004386">
    <property type="term" value="F:helicase activity"/>
    <property type="evidence" value="ECO:0007669"/>
    <property type="project" value="UniProtKB-KW"/>
</dbReference>
<comment type="subcellular location">
    <subcellularLocation>
        <location evidence="1">Nucleus</location>
    </subcellularLocation>
</comment>
<feature type="compositionally biased region" description="Basic and acidic residues" evidence="18">
    <location>
        <begin position="300"/>
        <end position="311"/>
    </location>
</feature>
<keyword evidence="7" id="KW-0498">Mitosis</keyword>
<evidence type="ECO:0000256" key="18">
    <source>
        <dbReference type="SAM" id="MobiDB-lite"/>
    </source>
</evidence>
<keyword evidence="11" id="KW-0805">Transcription regulation</keyword>
<feature type="compositionally biased region" description="Basic and acidic residues" evidence="18">
    <location>
        <begin position="129"/>
        <end position="140"/>
    </location>
</feature>
<keyword evidence="9" id="KW-0347">Helicase</keyword>
<dbReference type="PROSITE" id="PS51194">
    <property type="entry name" value="HELICASE_CTER"/>
    <property type="match status" value="1"/>
</dbReference>
<dbReference type="InterPro" id="IPR038718">
    <property type="entry name" value="SNF2-like_sf"/>
</dbReference>
<organism evidence="21 22">
    <name type="scientific">Octopus vulgaris</name>
    <name type="common">Common octopus</name>
    <dbReference type="NCBI Taxonomy" id="6645"/>
    <lineage>
        <taxon>Eukaryota</taxon>
        <taxon>Metazoa</taxon>
        <taxon>Spiralia</taxon>
        <taxon>Lophotrochozoa</taxon>
        <taxon>Mollusca</taxon>
        <taxon>Cephalopoda</taxon>
        <taxon>Coleoidea</taxon>
        <taxon>Octopodiformes</taxon>
        <taxon>Octopoda</taxon>
        <taxon>Incirrata</taxon>
        <taxon>Octopodidae</taxon>
        <taxon>Octopus</taxon>
    </lineage>
</organism>
<evidence type="ECO:0000259" key="19">
    <source>
        <dbReference type="PROSITE" id="PS51192"/>
    </source>
</evidence>
<dbReference type="Proteomes" id="UP001162480">
    <property type="component" value="Chromosome 17"/>
</dbReference>
<feature type="domain" description="Helicase C-terminal" evidence="20">
    <location>
        <begin position="735"/>
        <end position="907"/>
    </location>
</feature>
<dbReference type="SMART" id="SM00490">
    <property type="entry name" value="HELICc"/>
    <property type="match status" value="1"/>
</dbReference>
<comment type="function">
    <text evidence="16">Plays an essential role in normal development and survival. Involved in regulation of the expansion or survival of lymphoid cells. Required for de novo or maintenance DNA methylation. May control silencing of the imprinted CDKN1C gene through DNA methylation. May play a role in formation and organization of heterochromatin, implying a functional role in the regulation of transcription and mitosis.</text>
</comment>
<dbReference type="Pfam" id="PF00176">
    <property type="entry name" value="SNF2-rel_dom"/>
    <property type="match status" value="1"/>
</dbReference>
<keyword evidence="4" id="KW-0597">Phosphoprotein</keyword>
<dbReference type="SUPFAM" id="SSF52540">
    <property type="entry name" value="P-loop containing nucleoside triphosphate hydrolases"/>
    <property type="match status" value="2"/>
</dbReference>
<evidence type="ECO:0000256" key="10">
    <source>
        <dbReference type="ARBA" id="ARBA00022840"/>
    </source>
</evidence>
<evidence type="ECO:0000256" key="11">
    <source>
        <dbReference type="ARBA" id="ARBA00023015"/>
    </source>
</evidence>
<keyword evidence="8" id="KW-0378">Hydrolase</keyword>
<name>A0AA36BJW0_OCTVU</name>
<accession>A0AA36BJW0</accession>
<comment type="similarity">
    <text evidence="2">Belongs to the SNF2/RAD54 helicase family.</text>
</comment>
<keyword evidence="3" id="KW-0217">Developmental protein</keyword>
<protein>
    <recommendedName>
        <fullName evidence="17">Proliferation-associated SNF2-like protein</fullName>
    </recommendedName>
</protein>
<keyword evidence="6" id="KW-0547">Nucleotide-binding</keyword>
<feature type="compositionally biased region" description="Polar residues" evidence="18">
    <location>
        <begin position="114"/>
        <end position="128"/>
    </location>
</feature>
<dbReference type="GO" id="GO:0005634">
    <property type="term" value="C:nucleus"/>
    <property type="evidence" value="ECO:0007669"/>
    <property type="project" value="UniProtKB-SubCell"/>
</dbReference>
<dbReference type="GO" id="GO:0003682">
    <property type="term" value="F:chromatin binding"/>
    <property type="evidence" value="ECO:0007669"/>
    <property type="project" value="TreeGrafter"/>
</dbReference>
<evidence type="ECO:0000313" key="22">
    <source>
        <dbReference type="Proteomes" id="UP001162480"/>
    </source>
</evidence>